<reference evidence="1 2" key="1">
    <citation type="submission" date="2016-01" db="EMBL/GenBank/DDBJ databases">
        <title>The new phylogeny of the genus Mycobacterium.</title>
        <authorList>
            <person name="Tarcisio F."/>
            <person name="Conor M."/>
            <person name="Antonella G."/>
            <person name="Elisabetta G."/>
            <person name="Giulia F.S."/>
            <person name="Sara T."/>
            <person name="Anna F."/>
            <person name="Clotilde B."/>
            <person name="Roberto B."/>
            <person name="Veronica D.S."/>
            <person name="Fabio R."/>
            <person name="Monica P."/>
            <person name="Olivier J."/>
            <person name="Enrico T."/>
            <person name="Nicola S."/>
        </authorList>
    </citation>
    <scope>NUCLEOTIDE SEQUENCE [LARGE SCALE GENOMIC DNA]</scope>
    <source>
        <strain evidence="1 2">ATCC 27353</strain>
    </source>
</reference>
<dbReference type="STRING" id="188915.AWC02_13440"/>
<gene>
    <name evidence="1" type="ORF">AWC02_13440</name>
</gene>
<evidence type="ECO:0000313" key="2">
    <source>
        <dbReference type="Proteomes" id="UP000193465"/>
    </source>
</evidence>
<proteinExistence type="predicted"/>
<comment type="caution">
    <text evidence="1">The sequence shown here is derived from an EMBL/GenBank/DDBJ whole genome shotgun (WGS) entry which is preliminary data.</text>
</comment>
<dbReference type="AlphaFoldDB" id="A0A1X1TM81"/>
<evidence type="ECO:0000313" key="1">
    <source>
        <dbReference type="EMBL" id="ORV45559.1"/>
    </source>
</evidence>
<keyword evidence="2" id="KW-1185">Reference proteome</keyword>
<name>A0A1X1TM81_9MYCO</name>
<organism evidence="1 2">
    <name type="scientific">Mycolicibacter engbaekii</name>
    <dbReference type="NCBI Taxonomy" id="188915"/>
    <lineage>
        <taxon>Bacteria</taxon>
        <taxon>Bacillati</taxon>
        <taxon>Actinomycetota</taxon>
        <taxon>Actinomycetes</taxon>
        <taxon>Mycobacteriales</taxon>
        <taxon>Mycobacteriaceae</taxon>
        <taxon>Mycolicibacter</taxon>
    </lineage>
</organism>
<sequence length="294" mass="33268">MFDLAEPTLEALQWQARAQAYRQRLDRFLPPLLQRIATGDPVPAFLFSYYSLRPAQLRWWNPGYGVRLAGAAALQDYRGRRGYAVHDGGVGVAAGYLRERADTVRFVARLLRACGQRPAQLNCFGLHEWAMVYRRAAHQSVRHEHVPLRLPAVEVDRVVEATPLRCTHFDAFRFFTPAAAPRNAGTPTRSTQIDWEQPGCLHANMDLYKWCYKLGPLIESELLLDCLQLAAAAREIDMRASPYDLSDYGYAPIAIENAAGRAEYVRRQGEIAQRAAPLRATLLARCEQLIDRCE</sequence>
<dbReference type="EMBL" id="LQOT01000042">
    <property type="protein sequence ID" value="ORV45559.1"/>
    <property type="molecule type" value="Genomic_DNA"/>
</dbReference>
<dbReference type="Proteomes" id="UP000193465">
    <property type="component" value="Unassembled WGS sequence"/>
</dbReference>
<dbReference type="RefSeq" id="WP_085129225.1">
    <property type="nucleotide sequence ID" value="NZ_LQOT01000042.1"/>
</dbReference>
<accession>A0A1X1TM81</accession>
<protein>
    <submittedName>
        <fullName evidence="1">3-methyladenine DNA glycosylase</fullName>
    </submittedName>
</protein>